<feature type="signal peptide" evidence="6">
    <location>
        <begin position="1"/>
        <end position="18"/>
    </location>
</feature>
<dbReference type="Gene3D" id="1.10.238.20">
    <property type="entry name" value="Pheromone/general odorant binding protein domain"/>
    <property type="match status" value="1"/>
</dbReference>
<evidence type="ECO:0000256" key="6">
    <source>
        <dbReference type="SAM" id="SignalP"/>
    </source>
</evidence>
<dbReference type="SUPFAM" id="SSF47565">
    <property type="entry name" value="Insect pheromone/odorant-binding proteins"/>
    <property type="match status" value="1"/>
</dbReference>
<feature type="chain" id="PRO_5006458195" evidence="6">
    <location>
        <begin position="19"/>
        <end position="142"/>
    </location>
</feature>
<dbReference type="SMART" id="SM00708">
    <property type="entry name" value="PhBP"/>
    <property type="match status" value="1"/>
</dbReference>
<gene>
    <name evidence="7" type="primary">Dwil\Obp69a</name>
    <name evidence="7" type="ORF">Dwil_GK19137</name>
</gene>
<dbReference type="PANTHER" id="PTHR11857">
    <property type="entry name" value="ODORANT BINDING PROTEIN-RELATED"/>
    <property type="match status" value="1"/>
</dbReference>
<protein>
    <submittedName>
        <fullName evidence="7">Odorant-binding protein 69a</fullName>
    </submittedName>
</protein>
<evidence type="ECO:0000256" key="3">
    <source>
        <dbReference type="ARBA" id="ARBA00022525"/>
    </source>
</evidence>
<dbReference type="Pfam" id="PF01395">
    <property type="entry name" value="PBP_GOBP"/>
    <property type="match status" value="1"/>
</dbReference>
<organism evidence="7 8">
    <name type="scientific">Drosophila willistoni</name>
    <name type="common">Fruit fly</name>
    <dbReference type="NCBI Taxonomy" id="7260"/>
    <lineage>
        <taxon>Eukaryota</taxon>
        <taxon>Metazoa</taxon>
        <taxon>Ecdysozoa</taxon>
        <taxon>Arthropoda</taxon>
        <taxon>Hexapoda</taxon>
        <taxon>Insecta</taxon>
        <taxon>Pterygota</taxon>
        <taxon>Neoptera</taxon>
        <taxon>Endopterygota</taxon>
        <taxon>Diptera</taxon>
        <taxon>Brachycera</taxon>
        <taxon>Muscomorpha</taxon>
        <taxon>Ephydroidea</taxon>
        <taxon>Drosophilidae</taxon>
        <taxon>Drosophila</taxon>
        <taxon>Sophophora</taxon>
    </lineage>
</organism>
<keyword evidence="3" id="KW-0964">Secreted</keyword>
<dbReference type="KEGG" id="dwi:6645223"/>
<dbReference type="SMR" id="B4N3I6"/>
<evidence type="ECO:0000256" key="1">
    <source>
        <dbReference type="ARBA" id="ARBA00004613"/>
    </source>
</evidence>
<dbReference type="GO" id="GO:0007608">
    <property type="term" value="P:sensory perception of smell"/>
    <property type="evidence" value="ECO:0007669"/>
    <property type="project" value="EnsemblMetazoa"/>
</dbReference>
<comment type="similarity">
    <text evidence="2">Belongs to the PBP/GOBP family.</text>
</comment>
<evidence type="ECO:0000313" key="8">
    <source>
        <dbReference type="Proteomes" id="UP000007798"/>
    </source>
</evidence>
<dbReference type="HOGENOM" id="CLU_2515108_0_0_1"/>
<accession>B4N3I6</accession>
<reference evidence="7 8" key="1">
    <citation type="journal article" date="2007" name="Nature">
        <title>Evolution of genes and genomes on the Drosophila phylogeny.</title>
        <authorList>
            <consortium name="Drosophila 12 Genomes Consortium"/>
            <person name="Clark A.G."/>
            <person name="Eisen M.B."/>
            <person name="Smith D.R."/>
            <person name="Bergman C.M."/>
            <person name="Oliver B."/>
            <person name="Markow T.A."/>
            <person name="Kaufman T.C."/>
            <person name="Kellis M."/>
            <person name="Gelbart W."/>
            <person name="Iyer V.N."/>
            <person name="Pollard D.A."/>
            <person name="Sackton T.B."/>
            <person name="Larracuente A.M."/>
            <person name="Singh N.D."/>
            <person name="Abad J.P."/>
            <person name="Abt D.N."/>
            <person name="Adryan B."/>
            <person name="Aguade M."/>
            <person name="Akashi H."/>
            <person name="Anderson W.W."/>
            <person name="Aquadro C.F."/>
            <person name="Ardell D.H."/>
            <person name="Arguello R."/>
            <person name="Artieri C.G."/>
            <person name="Barbash D.A."/>
            <person name="Barker D."/>
            <person name="Barsanti P."/>
            <person name="Batterham P."/>
            <person name="Batzoglou S."/>
            <person name="Begun D."/>
            <person name="Bhutkar A."/>
            <person name="Blanco E."/>
            <person name="Bosak S.A."/>
            <person name="Bradley R.K."/>
            <person name="Brand A.D."/>
            <person name="Brent M.R."/>
            <person name="Brooks A.N."/>
            <person name="Brown R.H."/>
            <person name="Butlin R.K."/>
            <person name="Caggese C."/>
            <person name="Calvi B.R."/>
            <person name="Bernardo de Carvalho A."/>
            <person name="Caspi A."/>
            <person name="Castrezana S."/>
            <person name="Celniker S.E."/>
            <person name="Chang J.L."/>
            <person name="Chapple C."/>
            <person name="Chatterji S."/>
            <person name="Chinwalla A."/>
            <person name="Civetta A."/>
            <person name="Clifton S.W."/>
            <person name="Comeron J.M."/>
            <person name="Costello J.C."/>
            <person name="Coyne J.A."/>
            <person name="Daub J."/>
            <person name="David R.G."/>
            <person name="Delcher A.L."/>
            <person name="Delehaunty K."/>
            <person name="Do C.B."/>
            <person name="Ebling H."/>
            <person name="Edwards K."/>
            <person name="Eickbush T."/>
            <person name="Evans J.D."/>
            <person name="Filipski A."/>
            <person name="Findeiss S."/>
            <person name="Freyhult E."/>
            <person name="Fulton L."/>
            <person name="Fulton R."/>
            <person name="Garcia A.C."/>
            <person name="Gardiner A."/>
            <person name="Garfield D.A."/>
            <person name="Garvin B.E."/>
            <person name="Gibson G."/>
            <person name="Gilbert D."/>
            <person name="Gnerre S."/>
            <person name="Godfrey J."/>
            <person name="Good R."/>
            <person name="Gotea V."/>
            <person name="Gravely B."/>
            <person name="Greenberg A.J."/>
            <person name="Griffiths-Jones S."/>
            <person name="Gross S."/>
            <person name="Guigo R."/>
            <person name="Gustafson E.A."/>
            <person name="Haerty W."/>
            <person name="Hahn M.W."/>
            <person name="Halligan D.L."/>
            <person name="Halpern A.L."/>
            <person name="Halter G.M."/>
            <person name="Han M.V."/>
            <person name="Heger A."/>
            <person name="Hillier L."/>
            <person name="Hinrichs A.S."/>
            <person name="Holmes I."/>
            <person name="Hoskins R.A."/>
            <person name="Hubisz M.J."/>
            <person name="Hultmark D."/>
            <person name="Huntley M.A."/>
            <person name="Jaffe D.B."/>
            <person name="Jagadeeshan S."/>
            <person name="Jeck W.R."/>
            <person name="Johnson J."/>
            <person name="Jones C.D."/>
            <person name="Jordan W.C."/>
            <person name="Karpen G.H."/>
            <person name="Kataoka E."/>
            <person name="Keightley P.D."/>
            <person name="Kheradpour P."/>
            <person name="Kirkness E.F."/>
            <person name="Koerich L.B."/>
            <person name="Kristiansen K."/>
            <person name="Kudrna D."/>
            <person name="Kulathinal R.J."/>
            <person name="Kumar S."/>
            <person name="Kwok R."/>
            <person name="Lander E."/>
            <person name="Langley C.H."/>
            <person name="Lapoint R."/>
            <person name="Lazzaro B.P."/>
            <person name="Lee S.J."/>
            <person name="Levesque L."/>
            <person name="Li R."/>
            <person name="Lin C.F."/>
            <person name="Lin M.F."/>
            <person name="Lindblad-Toh K."/>
            <person name="Llopart A."/>
            <person name="Long M."/>
            <person name="Low L."/>
            <person name="Lozovsky E."/>
            <person name="Lu J."/>
            <person name="Luo M."/>
            <person name="Machado C.A."/>
            <person name="Makalowski W."/>
            <person name="Marzo M."/>
            <person name="Matsuda M."/>
            <person name="Matzkin L."/>
            <person name="McAllister B."/>
            <person name="McBride C.S."/>
            <person name="McKernan B."/>
            <person name="McKernan K."/>
            <person name="Mendez-Lago M."/>
            <person name="Minx P."/>
            <person name="Mollenhauer M.U."/>
            <person name="Montooth K."/>
            <person name="Mount S.M."/>
            <person name="Mu X."/>
            <person name="Myers E."/>
            <person name="Negre B."/>
            <person name="Newfeld S."/>
            <person name="Nielsen R."/>
            <person name="Noor M.A."/>
            <person name="O'Grady P."/>
            <person name="Pachter L."/>
            <person name="Papaceit M."/>
            <person name="Parisi M.J."/>
            <person name="Parisi M."/>
            <person name="Parts L."/>
            <person name="Pedersen J.S."/>
            <person name="Pesole G."/>
            <person name="Phillippy A.M."/>
            <person name="Ponting C.P."/>
            <person name="Pop M."/>
            <person name="Porcelli D."/>
            <person name="Powell J.R."/>
            <person name="Prohaska S."/>
            <person name="Pruitt K."/>
            <person name="Puig M."/>
            <person name="Quesneville H."/>
            <person name="Ram K.R."/>
            <person name="Rand D."/>
            <person name="Rasmussen M.D."/>
            <person name="Reed L.K."/>
            <person name="Reenan R."/>
            <person name="Reily A."/>
            <person name="Remington K.A."/>
            <person name="Rieger T.T."/>
            <person name="Ritchie M.G."/>
            <person name="Robin C."/>
            <person name="Rogers Y.H."/>
            <person name="Rohde C."/>
            <person name="Rozas J."/>
            <person name="Rubenfield M.J."/>
            <person name="Ruiz A."/>
            <person name="Russo S."/>
            <person name="Salzberg S.L."/>
            <person name="Sanchez-Gracia A."/>
            <person name="Saranga D.J."/>
            <person name="Sato H."/>
            <person name="Schaeffer S.W."/>
            <person name="Schatz M.C."/>
            <person name="Schlenke T."/>
            <person name="Schwartz R."/>
            <person name="Segarra C."/>
            <person name="Singh R.S."/>
            <person name="Sirot L."/>
            <person name="Sirota M."/>
            <person name="Sisneros N.B."/>
            <person name="Smith C.D."/>
            <person name="Smith T.F."/>
            <person name="Spieth J."/>
            <person name="Stage D.E."/>
            <person name="Stark A."/>
            <person name="Stephan W."/>
            <person name="Strausberg R.L."/>
            <person name="Strempel S."/>
            <person name="Sturgill D."/>
            <person name="Sutton G."/>
            <person name="Sutton G.G."/>
            <person name="Tao W."/>
            <person name="Teichmann S."/>
            <person name="Tobari Y.N."/>
            <person name="Tomimura Y."/>
            <person name="Tsolas J.M."/>
            <person name="Valente V.L."/>
            <person name="Venter E."/>
            <person name="Venter J.C."/>
            <person name="Vicario S."/>
            <person name="Vieira F.G."/>
            <person name="Vilella A.J."/>
            <person name="Villasante A."/>
            <person name="Walenz B."/>
            <person name="Wang J."/>
            <person name="Wasserman M."/>
            <person name="Watts T."/>
            <person name="Wilson D."/>
            <person name="Wilson R.K."/>
            <person name="Wing R.A."/>
            <person name="Wolfner M.F."/>
            <person name="Wong A."/>
            <person name="Wong G.K."/>
            <person name="Wu C.I."/>
            <person name="Wu G."/>
            <person name="Yamamoto D."/>
            <person name="Yang H.P."/>
            <person name="Yang S.P."/>
            <person name="Yorke J.A."/>
            <person name="Yoshida K."/>
            <person name="Zdobnov E."/>
            <person name="Zhang P."/>
            <person name="Zhang Y."/>
            <person name="Zimin A.V."/>
            <person name="Baldwin J."/>
            <person name="Abdouelleil A."/>
            <person name="Abdulkadir J."/>
            <person name="Abebe A."/>
            <person name="Abera B."/>
            <person name="Abreu J."/>
            <person name="Acer S.C."/>
            <person name="Aftuck L."/>
            <person name="Alexander A."/>
            <person name="An P."/>
            <person name="Anderson E."/>
            <person name="Anderson S."/>
            <person name="Arachi H."/>
            <person name="Azer M."/>
            <person name="Bachantsang P."/>
            <person name="Barry A."/>
            <person name="Bayul T."/>
            <person name="Berlin A."/>
            <person name="Bessette D."/>
            <person name="Bloom T."/>
            <person name="Blye J."/>
            <person name="Boguslavskiy L."/>
            <person name="Bonnet C."/>
            <person name="Boukhgalter B."/>
            <person name="Bourzgui I."/>
            <person name="Brown A."/>
            <person name="Cahill P."/>
            <person name="Channer S."/>
            <person name="Cheshatsang Y."/>
            <person name="Chuda L."/>
            <person name="Citroen M."/>
            <person name="Collymore A."/>
            <person name="Cooke P."/>
            <person name="Costello M."/>
            <person name="D'Aco K."/>
            <person name="Daza R."/>
            <person name="De Haan G."/>
            <person name="DeGray S."/>
            <person name="DeMaso C."/>
            <person name="Dhargay N."/>
            <person name="Dooley K."/>
            <person name="Dooley E."/>
            <person name="Doricent M."/>
            <person name="Dorje P."/>
            <person name="Dorjee K."/>
            <person name="Dupes A."/>
            <person name="Elong R."/>
            <person name="Falk J."/>
            <person name="Farina A."/>
            <person name="Faro S."/>
            <person name="Ferguson D."/>
            <person name="Fisher S."/>
            <person name="Foley C.D."/>
            <person name="Franke A."/>
            <person name="Friedrich D."/>
            <person name="Gadbois L."/>
            <person name="Gearin G."/>
            <person name="Gearin C.R."/>
            <person name="Giannoukos G."/>
            <person name="Goode T."/>
            <person name="Graham J."/>
            <person name="Grandbois E."/>
            <person name="Grewal S."/>
            <person name="Gyaltsen K."/>
            <person name="Hafez N."/>
            <person name="Hagos B."/>
            <person name="Hall J."/>
            <person name="Henson C."/>
            <person name="Hollinger A."/>
            <person name="Honan T."/>
            <person name="Huard M.D."/>
            <person name="Hughes L."/>
            <person name="Hurhula B."/>
            <person name="Husby M.E."/>
            <person name="Kamat A."/>
            <person name="Kanga B."/>
            <person name="Kashin S."/>
            <person name="Khazanovich D."/>
            <person name="Kisner P."/>
            <person name="Lance K."/>
            <person name="Lara M."/>
            <person name="Lee W."/>
            <person name="Lennon N."/>
            <person name="Letendre F."/>
            <person name="LeVine R."/>
            <person name="Lipovsky A."/>
            <person name="Liu X."/>
            <person name="Liu J."/>
            <person name="Liu S."/>
            <person name="Lokyitsang T."/>
            <person name="Lokyitsang Y."/>
            <person name="Lubonja R."/>
            <person name="Lui A."/>
            <person name="MacDonald P."/>
            <person name="Magnisalis V."/>
            <person name="Maru K."/>
            <person name="Matthews C."/>
            <person name="McCusker W."/>
            <person name="McDonough S."/>
            <person name="Mehta T."/>
            <person name="Meldrim J."/>
            <person name="Meneus L."/>
            <person name="Mihai O."/>
            <person name="Mihalev A."/>
            <person name="Mihova T."/>
            <person name="Mittelman R."/>
            <person name="Mlenga V."/>
            <person name="Montmayeur A."/>
            <person name="Mulrain L."/>
            <person name="Navidi A."/>
            <person name="Naylor J."/>
            <person name="Negash T."/>
            <person name="Nguyen T."/>
            <person name="Nguyen N."/>
            <person name="Nicol R."/>
            <person name="Norbu C."/>
            <person name="Norbu N."/>
            <person name="Novod N."/>
            <person name="O'Neill B."/>
            <person name="Osman S."/>
            <person name="Markiewicz E."/>
            <person name="Oyono O.L."/>
            <person name="Patti C."/>
            <person name="Phunkhang P."/>
            <person name="Pierre F."/>
            <person name="Priest M."/>
            <person name="Raghuraman S."/>
            <person name="Rege F."/>
            <person name="Reyes R."/>
            <person name="Rise C."/>
            <person name="Rogov P."/>
            <person name="Ross K."/>
            <person name="Ryan E."/>
            <person name="Settipalli S."/>
            <person name="Shea T."/>
            <person name="Sherpa N."/>
            <person name="Shi L."/>
            <person name="Shih D."/>
            <person name="Sparrow T."/>
            <person name="Spaulding J."/>
            <person name="Stalker J."/>
            <person name="Stange-Thomann N."/>
            <person name="Stavropoulos S."/>
            <person name="Stone C."/>
            <person name="Strader C."/>
            <person name="Tesfaye S."/>
            <person name="Thomson T."/>
            <person name="Thoulutsang Y."/>
            <person name="Thoulutsang D."/>
            <person name="Topham K."/>
            <person name="Topping I."/>
            <person name="Tsamla T."/>
            <person name="Vassiliev H."/>
            <person name="Vo A."/>
            <person name="Wangchuk T."/>
            <person name="Wangdi T."/>
            <person name="Weiand M."/>
            <person name="Wilkinson J."/>
            <person name="Wilson A."/>
            <person name="Yadav S."/>
            <person name="Young G."/>
            <person name="Yu Q."/>
            <person name="Zembek L."/>
            <person name="Zhong D."/>
            <person name="Zimmer A."/>
            <person name="Zwirko Z."/>
            <person name="Jaffe D.B."/>
            <person name="Alvarez P."/>
            <person name="Brockman W."/>
            <person name="Butler J."/>
            <person name="Chin C."/>
            <person name="Gnerre S."/>
            <person name="Grabherr M."/>
            <person name="Kleber M."/>
            <person name="Mauceli E."/>
            <person name="MacCallum I."/>
        </authorList>
    </citation>
    <scope>NUCLEOTIDE SEQUENCE [LARGE SCALE GENOMIC DNA]</scope>
    <source>
        <strain evidence="8">Tucson 14030-0811.24</strain>
    </source>
</reference>
<dbReference type="AlphaFoldDB" id="B4N3I6"/>
<dbReference type="CDD" id="cd23992">
    <property type="entry name" value="PBP_GOBP"/>
    <property type="match status" value="1"/>
</dbReference>
<dbReference type="OrthoDB" id="5978988at2759"/>
<dbReference type="InterPro" id="IPR006170">
    <property type="entry name" value="PBP/GOBP"/>
</dbReference>
<dbReference type="GO" id="GO:0042048">
    <property type="term" value="P:olfactory behavior"/>
    <property type="evidence" value="ECO:0007669"/>
    <property type="project" value="EnsemblMetazoa"/>
</dbReference>
<dbReference type="GO" id="GO:0005615">
    <property type="term" value="C:extracellular space"/>
    <property type="evidence" value="ECO:0007669"/>
    <property type="project" value="TreeGrafter"/>
</dbReference>
<dbReference type="GO" id="GO:0019236">
    <property type="term" value="P:response to pheromone"/>
    <property type="evidence" value="ECO:0007669"/>
    <property type="project" value="EnsemblMetazoa"/>
</dbReference>
<sequence>MISKIIAIFLALFVISHALEVPPALKKQVKKLHIRCANQTGVAEEVIRKAHQAGQLPSDPAFKCFLYCMLEIFGLIDSEHIMHLESLVEVLPEEVHAQIQRLADTCGTKKGADGCETAYLTVKCYIETDGPFIKGAVDDLLG</sequence>
<dbReference type="FunFam" id="1.10.238.20:FF:000001">
    <property type="entry name" value="General odorant-binding protein lush"/>
    <property type="match status" value="1"/>
</dbReference>
<dbReference type="InterPro" id="IPR036728">
    <property type="entry name" value="PBP_GOBP_sf"/>
</dbReference>
<keyword evidence="4 6" id="KW-0732">Signal</keyword>
<dbReference type="Proteomes" id="UP000007798">
    <property type="component" value="Unassembled WGS sequence"/>
</dbReference>
<dbReference type="GO" id="GO:0005549">
    <property type="term" value="F:odorant binding"/>
    <property type="evidence" value="ECO:0007669"/>
    <property type="project" value="InterPro"/>
</dbReference>
<dbReference type="InParanoid" id="B4N3I6"/>
<dbReference type="STRING" id="7260.B4N3I6"/>
<dbReference type="FunCoup" id="B4N3I6">
    <property type="interactions" value="41"/>
</dbReference>
<evidence type="ECO:0000256" key="2">
    <source>
        <dbReference type="ARBA" id="ARBA00008098"/>
    </source>
</evidence>
<evidence type="ECO:0000313" key="7">
    <source>
        <dbReference type="EMBL" id="EDW79191.2"/>
    </source>
</evidence>
<keyword evidence="5" id="KW-1015">Disulfide bond</keyword>
<dbReference type="GO" id="GO:0007619">
    <property type="term" value="P:courtship behavior"/>
    <property type="evidence" value="ECO:0007669"/>
    <property type="project" value="EnsemblMetazoa"/>
</dbReference>
<evidence type="ECO:0000256" key="4">
    <source>
        <dbReference type="ARBA" id="ARBA00022729"/>
    </source>
</evidence>
<evidence type="ECO:0000256" key="5">
    <source>
        <dbReference type="ARBA" id="ARBA00023157"/>
    </source>
</evidence>
<dbReference type="EMBL" id="CH964095">
    <property type="protein sequence ID" value="EDW79191.2"/>
    <property type="molecule type" value="Genomic_DNA"/>
</dbReference>
<dbReference type="PANTHER" id="PTHR11857:SF4">
    <property type="entry name" value="GENERAL ODORANT-BINDING PROTEIN 69A"/>
    <property type="match status" value="1"/>
</dbReference>
<name>B4N3I6_DROWI</name>
<comment type="subcellular location">
    <subcellularLocation>
        <location evidence="1">Secreted</location>
    </subcellularLocation>
</comment>
<keyword evidence="8" id="KW-1185">Reference proteome</keyword>
<proteinExistence type="inferred from homology"/>